<name>A0A316UG93_9BASI</name>
<feature type="region of interest" description="Disordered" evidence="1">
    <location>
        <begin position="1"/>
        <end position="35"/>
    </location>
</feature>
<feature type="region of interest" description="Disordered" evidence="1">
    <location>
        <begin position="295"/>
        <end position="338"/>
    </location>
</feature>
<gene>
    <name evidence="2" type="ORF">BDZ90DRAFT_127662</name>
</gene>
<feature type="region of interest" description="Disordered" evidence="1">
    <location>
        <begin position="654"/>
        <end position="700"/>
    </location>
</feature>
<evidence type="ECO:0008006" key="4">
    <source>
        <dbReference type="Google" id="ProtNLM"/>
    </source>
</evidence>
<feature type="compositionally biased region" description="Basic residues" evidence="1">
    <location>
        <begin position="314"/>
        <end position="338"/>
    </location>
</feature>
<evidence type="ECO:0000256" key="1">
    <source>
        <dbReference type="SAM" id="MobiDB-lite"/>
    </source>
</evidence>
<sequence>MSSAVRQPRAAGQISRAALCPAHSRGSTAEDPLPLKGRDATAGMSRIASNRLQQPFATRMVLLPSIPAFTSYESVHGWVDGLMKQYRKDISCPKCGQRGVLYKNWSKFIGPGSNSRRHRRYDHKHCLELRSFSMSCADFVEYVLGPYLDGAWRGHSAVQRDTAATLLKGCTLALDALAQHGDRINANFHLRTGHVQCNLAHLRAALQNGLLGPDGAEDREEEQWLSESDLELPVCESEQSAPAVTQRSCDRSRQLKAIAALTPPESALEFCIAVPPIPAQPSIVRTAALPVLRAQTKSLRPQKRRNYEEGGTRSSRRQSRARKSAHATKKLRATSKRSKVRQIIPTRYRFFSNLHGRPGQPKPPRGRIIIRAAREPPPYEPPLNLTAEAQLEQLRDALSRPHSDPAAPSLTISYLNVNGLNADKWRTVLKACHLAMYTGHSQLVGRNHILVLAETWRPQALSQQVLARDAAWILASTVPASRTGDFQTGCSAGAKGGLILLCPPHLADRVVVLSITPYSLTFSVAPSDANAGRPIVVHSVYLPPSMGRFRDISLLETFASPPDSLQADVLLGDANVYYEPQAPLMDGQQDPEVVERETAVIVSGYPKSRLAIIEAVTRAIGLQRMVSSAEEKSMRFKRLNRKGMRMRRKRLGQEIVIGDRPHGDHGPSPNLHDAVTHPDREQQDDEQQEAIPTRPSLGKAISATPRLDHAYLRVPGGETDATTPWSEASLTFWRAGIKTDHPLMQVELQLRTRGSSIS</sequence>
<dbReference type="InterPro" id="IPR036691">
    <property type="entry name" value="Endo/exonu/phosph_ase_sf"/>
</dbReference>
<keyword evidence="3" id="KW-1185">Reference proteome</keyword>
<dbReference type="SUPFAM" id="SSF56219">
    <property type="entry name" value="DNase I-like"/>
    <property type="match status" value="1"/>
</dbReference>
<evidence type="ECO:0000313" key="2">
    <source>
        <dbReference type="EMBL" id="PWN24347.1"/>
    </source>
</evidence>
<accession>A0A316UG93</accession>
<proteinExistence type="predicted"/>
<reference evidence="2 3" key="1">
    <citation type="journal article" date="2018" name="Mol. Biol. Evol.">
        <title>Broad Genomic Sampling Reveals a Smut Pathogenic Ancestry of the Fungal Clade Ustilaginomycotina.</title>
        <authorList>
            <person name="Kijpornyongpan T."/>
            <person name="Mondo S.J."/>
            <person name="Barry K."/>
            <person name="Sandor L."/>
            <person name="Lee J."/>
            <person name="Lipzen A."/>
            <person name="Pangilinan J."/>
            <person name="LaButti K."/>
            <person name="Hainaut M."/>
            <person name="Henrissat B."/>
            <person name="Grigoriev I.V."/>
            <person name="Spatafora J.W."/>
            <person name="Aime M.C."/>
        </authorList>
    </citation>
    <scope>NUCLEOTIDE SEQUENCE [LARGE SCALE GENOMIC DNA]</scope>
    <source>
        <strain evidence="2 3">MCA 5214</strain>
    </source>
</reference>
<dbReference type="AlphaFoldDB" id="A0A316UG93"/>
<protein>
    <recommendedName>
        <fullName evidence="4">Endonuclease/exonuclease/phosphatase domain-containing protein</fullName>
    </recommendedName>
</protein>
<dbReference type="EMBL" id="KZ819682">
    <property type="protein sequence ID" value="PWN24347.1"/>
    <property type="molecule type" value="Genomic_DNA"/>
</dbReference>
<evidence type="ECO:0000313" key="3">
    <source>
        <dbReference type="Proteomes" id="UP000245884"/>
    </source>
</evidence>
<dbReference type="Proteomes" id="UP000245884">
    <property type="component" value="Unassembled WGS sequence"/>
</dbReference>
<dbReference type="OrthoDB" id="10683941at2759"/>
<dbReference type="GeneID" id="37025171"/>
<organism evidence="2 3">
    <name type="scientific">Jaminaea rosea</name>
    <dbReference type="NCBI Taxonomy" id="1569628"/>
    <lineage>
        <taxon>Eukaryota</taxon>
        <taxon>Fungi</taxon>
        <taxon>Dikarya</taxon>
        <taxon>Basidiomycota</taxon>
        <taxon>Ustilaginomycotina</taxon>
        <taxon>Exobasidiomycetes</taxon>
        <taxon>Microstromatales</taxon>
        <taxon>Microstromatales incertae sedis</taxon>
        <taxon>Jaminaea</taxon>
    </lineage>
</organism>
<dbReference type="RefSeq" id="XP_025358959.1">
    <property type="nucleotide sequence ID" value="XM_025503348.1"/>
</dbReference>